<name>A0A5S4YAC1_9BRAD</name>
<protein>
    <submittedName>
        <fullName evidence="1">Uncharacterized protein</fullName>
    </submittedName>
</protein>
<sequence length="234" mass="26317">MTEENSPPLRPTLKHRLESIEELEQELVAKAHEMLPNGAVNIVDFFILGATQRTLSQSRGFRTLIETKNFPSATILLRTQIDTAMRINGLTMMGDIEADVQRLFKGERTFDRLMSGTPVGGGKPERLTDAFLKRKLAEDHPWIEPLYAQTSDFVHLSFRHLFTAIVDTNSETRMATLAISGTDPKQDETVYYEVCDAFFRVSQLTSTTILAMLMMRHQRDRVIAAAAARADGGE</sequence>
<dbReference type="Proteomes" id="UP000324797">
    <property type="component" value="Unassembled WGS sequence"/>
</dbReference>
<organism evidence="1 2">
    <name type="scientific">Bradyrhizobium hipponense</name>
    <dbReference type="NCBI Taxonomy" id="2605638"/>
    <lineage>
        <taxon>Bacteria</taxon>
        <taxon>Pseudomonadati</taxon>
        <taxon>Pseudomonadota</taxon>
        <taxon>Alphaproteobacteria</taxon>
        <taxon>Hyphomicrobiales</taxon>
        <taxon>Nitrobacteraceae</taxon>
        <taxon>Bradyrhizobium</taxon>
    </lineage>
</organism>
<dbReference type="RefSeq" id="WP_148745089.1">
    <property type="nucleotide sequence ID" value="NZ_VSTH01000184.1"/>
</dbReference>
<comment type="caution">
    <text evidence="1">The sequence shown here is derived from an EMBL/GenBank/DDBJ whole genome shotgun (WGS) entry which is preliminary data.</text>
</comment>
<dbReference type="EMBL" id="VSTH01000184">
    <property type="protein sequence ID" value="TYO61370.1"/>
    <property type="molecule type" value="Genomic_DNA"/>
</dbReference>
<proteinExistence type="predicted"/>
<accession>A0A5S4YAC1</accession>
<keyword evidence="2" id="KW-1185">Reference proteome</keyword>
<evidence type="ECO:0000313" key="2">
    <source>
        <dbReference type="Proteomes" id="UP000324797"/>
    </source>
</evidence>
<gene>
    <name evidence="1" type="ORF">FXV83_38300</name>
</gene>
<reference evidence="1 2" key="1">
    <citation type="submission" date="2019-08" db="EMBL/GenBank/DDBJ databases">
        <title>Bradyrhizobium hipponensis sp. nov., a rhizobium isolated from a Lupinus angustifolius root nodule in Tunisia.</title>
        <authorList>
            <person name="Off K."/>
            <person name="Rejili M."/>
            <person name="Mars M."/>
            <person name="Brachmann A."/>
            <person name="Marin M."/>
        </authorList>
    </citation>
    <scope>NUCLEOTIDE SEQUENCE [LARGE SCALE GENOMIC DNA]</scope>
    <source>
        <strain evidence="2">aSej3</strain>
    </source>
</reference>
<dbReference type="AlphaFoldDB" id="A0A5S4YAC1"/>
<evidence type="ECO:0000313" key="1">
    <source>
        <dbReference type="EMBL" id="TYO61370.1"/>
    </source>
</evidence>